<name>A0A926D309_9FIRM</name>
<evidence type="ECO:0000256" key="2">
    <source>
        <dbReference type="ARBA" id="ARBA00022643"/>
    </source>
</evidence>
<dbReference type="Gene3D" id="3.40.50.360">
    <property type="match status" value="1"/>
</dbReference>
<dbReference type="PANTHER" id="PTHR43278">
    <property type="entry name" value="NAD(P)H-DEPENDENT FMN-CONTAINING OXIDOREDUCTASE YWQN-RELATED"/>
    <property type="match status" value="1"/>
</dbReference>
<dbReference type="Pfam" id="PF03358">
    <property type="entry name" value="FMN_red"/>
    <property type="match status" value="1"/>
</dbReference>
<dbReference type="RefSeq" id="WP_249314249.1">
    <property type="nucleotide sequence ID" value="NZ_JACRSR010000001.1"/>
</dbReference>
<dbReference type="GO" id="GO:0016491">
    <property type="term" value="F:oxidoreductase activity"/>
    <property type="evidence" value="ECO:0007669"/>
    <property type="project" value="InterPro"/>
</dbReference>
<accession>A0A926D309</accession>
<protein>
    <submittedName>
        <fullName evidence="4">Flavodoxin family protein</fullName>
    </submittedName>
</protein>
<evidence type="ECO:0000313" key="4">
    <source>
        <dbReference type="EMBL" id="MBC8530353.1"/>
    </source>
</evidence>
<dbReference type="SUPFAM" id="SSF52218">
    <property type="entry name" value="Flavoproteins"/>
    <property type="match status" value="1"/>
</dbReference>
<feature type="domain" description="NADPH-dependent FMN reductase-like" evidence="3">
    <location>
        <begin position="1"/>
        <end position="154"/>
    </location>
</feature>
<evidence type="ECO:0000313" key="5">
    <source>
        <dbReference type="Proteomes" id="UP000623172"/>
    </source>
</evidence>
<keyword evidence="2" id="KW-0288">FMN</keyword>
<keyword evidence="5" id="KW-1185">Reference proteome</keyword>
<dbReference type="InterPro" id="IPR005025">
    <property type="entry name" value="FMN_Rdtase-like_dom"/>
</dbReference>
<dbReference type="InterPro" id="IPR051796">
    <property type="entry name" value="ISF_SsuE-like"/>
</dbReference>
<evidence type="ECO:0000256" key="1">
    <source>
        <dbReference type="ARBA" id="ARBA00022630"/>
    </source>
</evidence>
<sequence>MAILVLWASPNKDGLTAAAKDRIVAGIAGAGGEAKVLHLNGMRVDRCLACGNGWGRCKAEGRCVLPDDFGQIYDELRAADGIVWVTPVYWHDLAESLKSLLDRLRRCETAHNHGLRGKECLLVACAGGSGRGAVSCLSRLEETLGHMDMTAVDRLPVIQFNRGYMLPALESAGKAFASRIRERTQNV</sequence>
<comment type="caution">
    <text evidence="4">The sequence shown here is derived from an EMBL/GenBank/DDBJ whole genome shotgun (WGS) entry which is preliminary data.</text>
</comment>
<dbReference type="EMBL" id="JACRSR010000001">
    <property type="protein sequence ID" value="MBC8530353.1"/>
    <property type="molecule type" value="Genomic_DNA"/>
</dbReference>
<dbReference type="Proteomes" id="UP000623172">
    <property type="component" value="Unassembled WGS sequence"/>
</dbReference>
<dbReference type="AlphaFoldDB" id="A0A926D309"/>
<keyword evidence="1" id="KW-0285">Flavoprotein</keyword>
<proteinExistence type="predicted"/>
<organism evidence="4 5">
    <name type="scientific">Gehongia tenuis</name>
    <dbReference type="NCBI Taxonomy" id="2763655"/>
    <lineage>
        <taxon>Bacteria</taxon>
        <taxon>Bacillati</taxon>
        <taxon>Bacillota</taxon>
        <taxon>Clostridia</taxon>
        <taxon>Christensenellales</taxon>
        <taxon>Christensenellaceae</taxon>
        <taxon>Gehongia</taxon>
    </lineage>
</organism>
<reference evidence="4" key="1">
    <citation type="submission" date="2020-08" db="EMBL/GenBank/DDBJ databases">
        <title>Genome public.</title>
        <authorList>
            <person name="Liu C."/>
            <person name="Sun Q."/>
        </authorList>
    </citation>
    <scope>NUCLEOTIDE SEQUENCE</scope>
    <source>
        <strain evidence="4">NSJ-53</strain>
    </source>
</reference>
<evidence type="ECO:0000259" key="3">
    <source>
        <dbReference type="Pfam" id="PF03358"/>
    </source>
</evidence>
<gene>
    <name evidence="4" type="ORF">H8696_00640</name>
</gene>
<dbReference type="InterPro" id="IPR029039">
    <property type="entry name" value="Flavoprotein-like_sf"/>
</dbReference>
<dbReference type="PANTHER" id="PTHR43278:SF1">
    <property type="entry name" value="IRON-SULFUR FLAVOPROTEIN MJ1083"/>
    <property type="match status" value="1"/>
</dbReference>